<dbReference type="EMBL" id="KN824287">
    <property type="protein sequence ID" value="KIM29701.1"/>
    <property type="molecule type" value="Genomic_DNA"/>
</dbReference>
<name>A0A0C3BE31_SERVB</name>
<proteinExistence type="predicted"/>
<dbReference type="AlphaFoldDB" id="A0A0C3BE31"/>
<keyword evidence="2" id="KW-1185">Reference proteome</keyword>
<reference evidence="2" key="2">
    <citation type="submission" date="2015-01" db="EMBL/GenBank/DDBJ databases">
        <title>Evolutionary Origins and Diversification of the Mycorrhizal Mutualists.</title>
        <authorList>
            <consortium name="DOE Joint Genome Institute"/>
            <consortium name="Mycorrhizal Genomics Consortium"/>
            <person name="Kohler A."/>
            <person name="Kuo A."/>
            <person name="Nagy L.G."/>
            <person name="Floudas D."/>
            <person name="Copeland A."/>
            <person name="Barry K.W."/>
            <person name="Cichocki N."/>
            <person name="Veneault-Fourrey C."/>
            <person name="LaButti K."/>
            <person name="Lindquist E.A."/>
            <person name="Lipzen A."/>
            <person name="Lundell T."/>
            <person name="Morin E."/>
            <person name="Murat C."/>
            <person name="Riley R."/>
            <person name="Ohm R."/>
            <person name="Sun H."/>
            <person name="Tunlid A."/>
            <person name="Henrissat B."/>
            <person name="Grigoriev I.V."/>
            <person name="Hibbett D.S."/>
            <person name="Martin F."/>
        </authorList>
    </citation>
    <scope>NUCLEOTIDE SEQUENCE [LARGE SCALE GENOMIC DNA]</scope>
    <source>
        <strain evidence="2">MAFF 305830</strain>
    </source>
</reference>
<sequence length="60" mass="6707">MKCALLASGEYQPSFTRFLVKYRTIGFVIRWADKAGVGHGNNEADGSRLLMSARRPVISY</sequence>
<evidence type="ECO:0000313" key="1">
    <source>
        <dbReference type="EMBL" id="KIM29701.1"/>
    </source>
</evidence>
<reference evidence="1 2" key="1">
    <citation type="submission" date="2014-04" db="EMBL/GenBank/DDBJ databases">
        <authorList>
            <consortium name="DOE Joint Genome Institute"/>
            <person name="Kuo A."/>
            <person name="Zuccaro A."/>
            <person name="Kohler A."/>
            <person name="Nagy L.G."/>
            <person name="Floudas D."/>
            <person name="Copeland A."/>
            <person name="Barry K.W."/>
            <person name="Cichocki N."/>
            <person name="Veneault-Fourrey C."/>
            <person name="LaButti K."/>
            <person name="Lindquist E.A."/>
            <person name="Lipzen A."/>
            <person name="Lundell T."/>
            <person name="Morin E."/>
            <person name="Murat C."/>
            <person name="Sun H."/>
            <person name="Tunlid A."/>
            <person name="Henrissat B."/>
            <person name="Grigoriev I.V."/>
            <person name="Hibbett D.S."/>
            <person name="Martin F."/>
            <person name="Nordberg H.P."/>
            <person name="Cantor M.N."/>
            <person name="Hua S.X."/>
        </authorList>
    </citation>
    <scope>NUCLEOTIDE SEQUENCE [LARGE SCALE GENOMIC DNA]</scope>
    <source>
        <strain evidence="1 2">MAFF 305830</strain>
    </source>
</reference>
<protein>
    <submittedName>
        <fullName evidence="1">Uncharacterized protein</fullName>
    </submittedName>
</protein>
<organism evidence="1 2">
    <name type="scientific">Serendipita vermifera MAFF 305830</name>
    <dbReference type="NCBI Taxonomy" id="933852"/>
    <lineage>
        <taxon>Eukaryota</taxon>
        <taxon>Fungi</taxon>
        <taxon>Dikarya</taxon>
        <taxon>Basidiomycota</taxon>
        <taxon>Agaricomycotina</taxon>
        <taxon>Agaricomycetes</taxon>
        <taxon>Sebacinales</taxon>
        <taxon>Serendipitaceae</taxon>
        <taxon>Serendipita</taxon>
    </lineage>
</organism>
<gene>
    <name evidence="1" type="ORF">M408DRAFT_106201</name>
</gene>
<accession>A0A0C3BE31</accession>
<dbReference type="HOGENOM" id="CLU_2943255_0_0_1"/>
<dbReference type="Proteomes" id="UP000054097">
    <property type="component" value="Unassembled WGS sequence"/>
</dbReference>
<evidence type="ECO:0000313" key="2">
    <source>
        <dbReference type="Proteomes" id="UP000054097"/>
    </source>
</evidence>